<accession>A0A653TGW2</accession>
<dbReference type="Proteomes" id="UP000430202">
    <property type="component" value="Unassembled WGS sequence"/>
</dbReference>
<name>A0A653TGW2_9FLAO</name>
<feature type="signal peptide" evidence="1">
    <location>
        <begin position="1"/>
        <end position="20"/>
    </location>
</feature>
<keyword evidence="1" id="KW-0732">Signal</keyword>
<protein>
    <submittedName>
        <fullName evidence="2">Uncharacterized protein</fullName>
    </submittedName>
</protein>
<feature type="chain" id="PRO_5024999749" evidence="1">
    <location>
        <begin position="21"/>
        <end position="301"/>
    </location>
</feature>
<reference evidence="2 3" key="1">
    <citation type="submission" date="2019-10" db="EMBL/GenBank/DDBJ databases">
        <authorList>
            <person name="Karimi E."/>
        </authorList>
    </citation>
    <scope>NUCLEOTIDE SEQUENCE [LARGE SCALE GENOMIC DNA]</scope>
    <source>
        <strain evidence="2">Maribacter sp. 151</strain>
    </source>
</reference>
<proteinExistence type="predicted"/>
<evidence type="ECO:0000313" key="3">
    <source>
        <dbReference type="Proteomes" id="UP000430202"/>
    </source>
</evidence>
<dbReference type="EMBL" id="CABWLR010000003">
    <property type="protein sequence ID" value="VXB76403.1"/>
    <property type="molecule type" value="Genomic_DNA"/>
</dbReference>
<gene>
    <name evidence="2" type="ORF">MARI151_30535</name>
</gene>
<evidence type="ECO:0000256" key="1">
    <source>
        <dbReference type="SAM" id="SignalP"/>
    </source>
</evidence>
<sequence>MKTVITILLTFIGYATFAQANLNDYKYIIVPKKFDAFKNMNEHQTSTLIKYLFTGKGFTTVYDDQLPEDLKFNRCLGVIADLQDDSTMFSTKTTVNLIDCNDNIVYSSMQGISKEKQYKEAYNEAIRESMRTFNGVNYTYSGKNDKKDAVTVSFKNDVKKLDASKADKVVQAEKEMEAATPINKEPAVISKETEKTQYYKDNAPVKSNIEKATAEKPAFKSLEVNKSAIKDIWYAQATETGYQLVDSSPKVRMNLMKSSADNVYMAKTDTRNGMVYQKDGKWIFEYYENDTLVQEELNIKF</sequence>
<organism evidence="2 3">
    <name type="scientific">Maribacter litoralis</name>
    <dbReference type="NCBI Taxonomy" id="2059726"/>
    <lineage>
        <taxon>Bacteria</taxon>
        <taxon>Pseudomonadati</taxon>
        <taxon>Bacteroidota</taxon>
        <taxon>Flavobacteriia</taxon>
        <taxon>Flavobacteriales</taxon>
        <taxon>Flavobacteriaceae</taxon>
        <taxon>Maribacter</taxon>
    </lineage>
</organism>
<evidence type="ECO:0000313" key="2">
    <source>
        <dbReference type="EMBL" id="VXB76403.1"/>
    </source>
</evidence>
<dbReference type="AlphaFoldDB" id="A0A653TGW2"/>
<keyword evidence="3" id="KW-1185">Reference proteome</keyword>
<dbReference type="RefSeq" id="WP_159303102.1">
    <property type="nucleotide sequence ID" value="NZ_LR733271.1"/>
</dbReference>